<dbReference type="Proteomes" id="UP000076715">
    <property type="component" value="Unassembled WGS sequence"/>
</dbReference>
<reference evidence="1 2" key="1">
    <citation type="submission" date="2016-01" db="EMBL/GenBank/DDBJ databases">
        <title>The draft genome sequence of Aquimarina sp. RZW4-3-2.</title>
        <authorList>
            <person name="Wang Y."/>
        </authorList>
    </citation>
    <scope>NUCLEOTIDE SEQUENCE [LARGE SCALE GENOMIC DNA]</scope>
    <source>
        <strain evidence="1 2">RZW4-3-2</strain>
    </source>
</reference>
<dbReference type="OrthoDB" id="1443827at2"/>
<keyword evidence="2" id="KW-1185">Reference proteome</keyword>
<sequence>MIRYSLIALIMFVFVSCKETKEKESSSLEQDKTQVTFDKKLLNGAWAENQEENALFYIENDSIYYIDNQDKPYSLEFRGSYFSIHYDNYTSKAELIKLTKDDMIYKSSTGIIKLYRTADQVKESKTETQETLLVDNNKKCDMEKVTVLKQQLPSASKESILSFLSTISVDCKNNAEFGQFSNEVLFEVLKAKPIEVLMIVEKENVEKDEVYKMLENPINDAINLNKLIDSINKLELQSVEKSKFLEALKKALEKYN</sequence>
<evidence type="ECO:0000313" key="2">
    <source>
        <dbReference type="Proteomes" id="UP000076715"/>
    </source>
</evidence>
<evidence type="ECO:0008006" key="3">
    <source>
        <dbReference type="Google" id="ProtNLM"/>
    </source>
</evidence>
<accession>A0A162FBZ8</accession>
<dbReference type="AlphaFoldDB" id="A0A162FBZ8"/>
<proteinExistence type="predicted"/>
<evidence type="ECO:0000313" key="1">
    <source>
        <dbReference type="EMBL" id="KZS40976.1"/>
    </source>
</evidence>
<protein>
    <recommendedName>
        <fullName evidence="3">Lipoprotein</fullName>
    </recommendedName>
</protein>
<dbReference type="EMBL" id="LQRT01000009">
    <property type="protein sequence ID" value="KZS40976.1"/>
    <property type="molecule type" value="Genomic_DNA"/>
</dbReference>
<comment type="caution">
    <text evidence="1">The sequence shown here is derived from an EMBL/GenBank/DDBJ whole genome shotgun (WGS) entry which is preliminary data.</text>
</comment>
<name>A0A162FBZ8_9FLAO</name>
<organism evidence="1 2">
    <name type="scientific">Aquimarina aggregata</name>
    <dbReference type="NCBI Taxonomy" id="1642818"/>
    <lineage>
        <taxon>Bacteria</taxon>
        <taxon>Pseudomonadati</taxon>
        <taxon>Bacteroidota</taxon>
        <taxon>Flavobacteriia</taxon>
        <taxon>Flavobacteriales</taxon>
        <taxon>Flavobacteriaceae</taxon>
        <taxon>Aquimarina</taxon>
    </lineage>
</organism>
<dbReference type="RefSeq" id="WP_157766071.1">
    <property type="nucleotide sequence ID" value="NZ_LQRT01000009.1"/>
</dbReference>
<dbReference type="PROSITE" id="PS51257">
    <property type="entry name" value="PROKAR_LIPOPROTEIN"/>
    <property type="match status" value="1"/>
</dbReference>
<gene>
    <name evidence="1" type="ORF">AWE51_24170</name>
</gene>